<evidence type="ECO:0000256" key="13">
    <source>
        <dbReference type="SAM" id="Phobius"/>
    </source>
</evidence>
<dbReference type="Gene3D" id="1.10.287.130">
    <property type="match status" value="1"/>
</dbReference>
<evidence type="ECO:0000313" key="17">
    <source>
        <dbReference type="EMBL" id="RIV21571.1"/>
    </source>
</evidence>
<organism evidence="17 18">
    <name type="scientific">Fibrisoma montanum</name>
    <dbReference type="NCBI Taxonomy" id="2305895"/>
    <lineage>
        <taxon>Bacteria</taxon>
        <taxon>Pseudomonadati</taxon>
        <taxon>Bacteroidota</taxon>
        <taxon>Cytophagia</taxon>
        <taxon>Cytophagales</taxon>
        <taxon>Spirosomataceae</taxon>
        <taxon>Fibrisoma</taxon>
    </lineage>
</organism>
<feature type="domain" description="Response regulatory" evidence="16">
    <location>
        <begin position="1083"/>
        <end position="1198"/>
    </location>
</feature>
<dbReference type="CDD" id="cd00082">
    <property type="entry name" value="HisKA"/>
    <property type="match status" value="1"/>
</dbReference>
<proteinExistence type="predicted"/>
<dbReference type="InterPro" id="IPR003594">
    <property type="entry name" value="HATPase_dom"/>
</dbReference>
<dbReference type="InterPro" id="IPR003661">
    <property type="entry name" value="HisK_dim/P_dom"/>
</dbReference>
<dbReference type="Gene3D" id="3.30.565.10">
    <property type="entry name" value="Histidine kinase-like ATPase, C-terminal domain"/>
    <property type="match status" value="1"/>
</dbReference>
<dbReference type="GO" id="GO:0005524">
    <property type="term" value="F:ATP binding"/>
    <property type="evidence" value="ECO:0007669"/>
    <property type="project" value="UniProtKB-KW"/>
</dbReference>
<dbReference type="PRINTS" id="PR00344">
    <property type="entry name" value="BCTRLSENSOR"/>
</dbReference>
<evidence type="ECO:0000256" key="6">
    <source>
        <dbReference type="ARBA" id="ARBA00022777"/>
    </source>
</evidence>
<comment type="caution">
    <text evidence="17">The sequence shown here is derived from an EMBL/GenBank/DDBJ whole genome shotgun (WGS) entry which is preliminary data.</text>
</comment>
<dbReference type="InterPro" id="IPR004358">
    <property type="entry name" value="Sig_transdc_His_kin-like_C"/>
</dbReference>
<keyword evidence="9" id="KW-0805">Transcription regulation</keyword>
<accession>A0A418M6W2</accession>
<dbReference type="SMART" id="SM00387">
    <property type="entry name" value="HATPase_c"/>
    <property type="match status" value="1"/>
</dbReference>
<keyword evidence="13" id="KW-0472">Membrane</keyword>
<evidence type="ECO:0000256" key="1">
    <source>
        <dbReference type="ARBA" id="ARBA00000085"/>
    </source>
</evidence>
<dbReference type="SMART" id="SM00342">
    <property type="entry name" value="HTH_ARAC"/>
    <property type="match status" value="1"/>
</dbReference>
<evidence type="ECO:0000256" key="5">
    <source>
        <dbReference type="ARBA" id="ARBA00022741"/>
    </source>
</evidence>
<dbReference type="PANTHER" id="PTHR43547:SF2">
    <property type="entry name" value="HYBRID SIGNAL TRANSDUCTION HISTIDINE KINASE C"/>
    <property type="match status" value="1"/>
</dbReference>
<dbReference type="Pfam" id="PF12833">
    <property type="entry name" value="HTH_18"/>
    <property type="match status" value="1"/>
</dbReference>
<dbReference type="SMART" id="SM00448">
    <property type="entry name" value="REC"/>
    <property type="match status" value="1"/>
</dbReference>
<reference evidence="17 18" key="1">
    <citation type="submission" date="2018-08" db="EMBL/GenBank/DDBJ databases">
        <title>Fibrisoma montanum sp. nov., isolated from Danxia mountain soil.</title>
        <authorList>
            <person name="Huang Y."/>
        </authorList>
    </citation>
    <scope>NUCLEOTIDE SEQUENCE [LARGE SCALE GENOMIC DNA]</scope>
    <source>
        <strain evidence="17 18">HYT19</strain>
    </source>
</reference>
<dbReference type="SUPFAM" id="SSF47384">
    <property type="entry name" value="Homodimeric domain of signal transducing histidine kinase"/>
    <property type="match status" value="1"/>
</dbReference>
<dbReference type="InterPro" id="IPR036890">
    <property type="entry name" value="HATPase_C_sf"/>
</dbReference>
<evidence type="ECO:0000256" key="8">
    <source>
        <dbReference type="ARBA" id="ARBA00023012"/>
    </source>
</evidence>
<dbReference type="Gene3D" id="1.10.10.60">
    <property type="entry name" value="Homeodomain-like"/>
    <property type="match status" value="1"/>
</dbReference>
<keyword evidence="7" id="KW-0067">ATP-binding</keyword>
<dbReference type="EMBL" id="QXED01000005">
    <property type="protein sequence ID" value="RIV21571.1"/>
    <property type="molecule type" value="Genomic_DNA"/>
</dbReference>
<dbReference type="PROSITE" id="PS50110">
    <property type="entry name" value="RESPONSE_REGULATORY"/>
    <property type="match status" value="1"/>
</dbReference>
<evidence type="ECO:0000256" key="2">
    <source>
        <dbReference type="ARBA" id="ARBA00012438"/>
    </source>
</evidence>
<comment type="catalytic activity">
    <reaction evidence="1">
        <text>ATP + protein L-histidine = ADP + protein N-phospho-L-histidine.</text>
        <dbReference type="EC" id="2.7.13.3"/>
    </reaction>
</comment>
<dbReference type="Pfam" id="PF07495">
    <property type="entry name" value="Y_Y_Y"/>
    <property type="match status" value="1"/>
</dbReference>
<keyword evidence="13" id="KW-1133">Transmembrane helix</keyword>
<keyword evidence="8" id="KW-0902">Two-component regulatory system</keyword>
<evidence type="ECO:0000256" key="4">
    <source>
        <dbReference type="ARBA" id="ARBA00022679"/>
    </source>
</evidence>
<dbReference type="InterPro" id="IPR036097">
    <property type="entry name" value="HisK_dim/P_sf"/>
</dbReference>
<sequence length="1337" mass="150922">MYRRLGCLICLRILVLLGWATQGWAFSHQPEYITVRNGLPQGFVKSMLQDQRGFIWLATRDGLCRYDGLRFKIYRHEPENIRSLSFSSILEIKEDARGRIWLRTENNHVDCFNPVTEQTVRVSNSTAFRQALGRDMLVSLAPDQQGNVWVATQMNGFFRLSSDGSVQHHHWAAVNDSVQHVLRTILPDRQGHLWLAAADGLHRFDLTSGQWVTYGTQHGFPQPRVWDLHRRANGELMLAFPNQFAIFNPDQGKVRRLVSLPESQAGEVPVFATDYRGRDFVNQHSYSDKTGLTVVPADPKLRQYTPMSLLVDHSNVLWIGTSGDGVVKYDLNELPFNGRPYVTNFQVDWMTQQVGIPEAAIPAVIRNEWSFSLRYLFDSQKNLWVAGAKTPPYRYDPVARRFSPIQPTGIPAKWLTDGPFRLTALAMGQQGEVWGLLGPNQRVIVRYNAGQKNFTAFQLPLPANHPYQIVAMAVDGGRIYLATQQHGLLRADLSTNRLIHWSSIPNESSSLPVNDLLCLAQPVTQHNSLWIGTYGNGLCRLDKLTGKIQRFTDRNGLPNNVIYAIRPDGHGHLWLSTNRGLCWFDINTFEVRSYTSDDGLPGDEFNRFHDVVLPDGRIVFGGVNGYTVFNPRRVREDGFKPVVALTALRINNQPVNASDPESPIRETINEVKEIILDHRQNFLSFDFAALQFNRSAKNQYRYKLIGLDDDWVYSGTQATATYTNLSPGTYNLVVNSSNTSGIWSPHLHQIRVIIEPPIWATWWAYVLYGLMLLGAVAWFVRVRVKRVQMRHRMELREQESLQLKALDEIKSRFFSNITHEFRTPLTLILAPLEELLREITSPQHHSRLSTAYRNASQLLRLINQLLDLAKLEAGSLPVKESPGDLVGFVEQCVSSFADEADRRQIRLQVDHQTMHRFYWFDTDKLEKVINNLVANALKFTGQQGTVDVHLASRLLSERTGAADDVPNSLVRLTVTDTGVGIARHKLPHIFDRFYQVDQTASRSAVGSGIGLALAKELVDAMQGTINVESRPGQGTTFTVELPCRLARATGLVDEPIVQPLPVRLSTQPLEPTATAASSPDPAHILLVEDNDDIAAYVTDVLSPYWQITRAGNGQAGIELALMDCPDLIISDVLMPELSGYELCRTLKENPLTSHIPIILLTARASPDSRVEGFTAGADDYLAKPFSVEELRWRIRNRLEQQRRIRVHYRTQLLREGNIPSPTPQTTVDDDFLNKVYSTLEAHLDDSTFGVEPLAYSVNMSRMHLHRKLKALTGMSANELIRAVRLNRAAELLATNVPVSEVAYRVGFEAPAYFSRVFKEQYGVTPSEFADQNRLKSA</sequence>
<dbReference type="GO" id="GO:0043565">
    <property type="term" value="F:sequence-specific DNA binding"/>
    <property type="evidence" value="ECO:0007669"/>
    <property type="project" value="InterPro"/>
</dbReference>
<dbReference type="PROSITE" id="PS00041">
    <property type="entry name" value="HTH_ARAC_FAMILY_1"/>
    <property type="match status" value="1"/>
</dbReference>
<dbReference type="FunFam" id="1.10.287.130:FF:000045">
    <property type="entry name" value="Two-component system sensor histidine kinase/response regulator"/>
    <property type="match status" value="1"/>
</dbReference>
<keyword evidence="5" id="KW-0547">Nucleotide-binding</keyword>
<dbReference type="SUPFAM" id="SSF55874">
    <property type="entry name" value="ATPase domain of HSP90 chaperone/DNA topoisomerase II/histidine kinase"/>
    <property type="match status" value="1"/>
</dbReference>
<evidence type="ECO:0000256" key="10">
    <source>
        <dbReference type="ARBA" id="ARBA00023125"/>
    </source>
</evidence>
<dbReference type="InterPro" id="IPR011123">
    <property type="entry name" value="Y_Y_Y"/>
</dbReference>
<dbReference type="InterPro" id="IPR013783">
    <property type="entry name" value="Ig-like_fold"/>
</dbReference>
<dbReference type="Pfam" id="PF07494">
    <property type="entry name" value="Reg_prop"/>
    <property type="match status" value="2"/>
</dbReference>
<dbReference type="GO" id="GO:0003700">
    <property type="term" value="F:DNA-binding transcription factor activity"/>
    <property type="evidence" value="ECO:0007669"/>
    <property type="project" value="InterPro"/>
</dbReference>
<dbReference type="PROSITE" id="PS01124">
    <property type="entry name" value="HTH_ARAC_FAMILY_2"/>
    <property type="match status" value="1"/>
</dbReference>
<feature type="domain" description="Histidine kinase" evidence="15">
    <location>
        <begin position="816"/>
        <end position="1045"/>
    </location>
</feature>
<feature type="transmembrane region" description="Helical" evidence="13">
    <location>
        <begin position="762"/>
        <end position="780"/>
    </location>
</feature>
<dbReference type="Proteomes" id="UP000283523">
    <property type="component" value="Unassembled WGS sequence"/>
</dbReference>
<protein>
    <recommendedName>
        <fullName evidence="2">histidine kinase</fullName>
        <ecNumber evidence="2">2.7.13.3</ecNumber>
    </recommendedName>
</protein>
<keyword evidence="3 12" id="KW-0597">Phosphoprotein</keyword>
<dbReference type="Pfam" id="PF00072">
    <property type="entry name" value="Response_reg"/>
    <property type="match status" value="1"/>
</dbReference>
<dbReference type="CDD" id="cd16922">
    <property type="entry name" value="HATPase_EvgS-ArcB-TorS-like"/>
    <property type="match status" value="1"/>
</dbReference>
<dbReference type="InterPro" id="IPR005467">
    <property type="entry name" value="His_kinase_dom"/>
</dbReference>
<dbReference type="InterPro" id="IPR011110">
    <property type="entry name" value="Reg_prop"/>
</dbReference>
<dbReference type="PANTHER" id="PTHR43547">
    <property type="entry name" value="TWO-COMPONENT HISTIDINE KINASE"/>
    <property type="match status" value="1"/>
</dbReference>
<dbReference type="Gene3D" id="2.130.10.10">
    <property type="entry name" value="YVTN repeat-like/Quinoprotein amine dehydrogenase"/>
    <property type="match status" value="2"/>
</dbReference>
<evidence type="ECO:0000313" key="18">
    <source>
        <dbReference type="Proteomes" id="UP000283523"/>
    </source>
</evidence>
<keyword evidence="6" id="KW-0418">Kinase</keyword>
<evidence type="ECO:0000259" key="16">
    <source>
        <dbReference type="PROSITE" id="PS50110"/>
    </source>
</evidence>
<dbReference type="CDD" id="cd17574">
    <property type="entry name" value="REC_OmpR"/>
    <property type="match status" value="1"/>
</dbReference>
<dbReference type="GO" id="GO:0000155">
    <property type="term" value="F:phosphorelay sensor kinase activity"/>
    <property type="evidence" value="ECO:0007669"/>
    <property type="project" value="InterPro"/>
</dbReference>
<keyword evidence="4" id="KW-0808">Transferase</keyword>
<evidence type="ECO:0000256" key="7">
    <source>
        <dbReference type="ARBA" id="ARBA00022840"/>
    </source>
</evidence>
<gene>
    <name evidence="17" type="ORF">DYU11_19410</name>
</gene>
<dbReference type="InterPro" id="IPR009057">
    <property type="entry name" value="Homeodomain-like_sf"/>
</dbReference>
<dbReference type="InterPro" id="IPR018062">
    <property type="entry name" value="HTH_AraC-typ_CS"/>
</dbReference>
<dbReference type="SUPFAM" id="SSF46689">
    <property type="entry name" value="Homeodomain-like"/>
    <property type="match status" value="1"/>
</dbReference>
<evidence type="ECO:0000256" key="12">
    <source>
        <dbReference type="PROSITE-ProRule" id="PRU00169"/>
    </source>
</evidence>
<feature type="domain" description="HTH araC/xylS-type" evidence="14">
    <location>
        <begin position="1233"/>
        <end position="1331"/>
    </location>
</feature>
<dbReference type="CDD" id="cd00146">
    <property type="entry name" value="PKD"/>
    <property type="match status" value="1"/>
</dbReference>
<dbReference type="SMART" id="SM00388">
    <property type="entry name" value="HisKA"/>
    <property type="match status" value="1"/>
</dbReference>
<dbReference type="Gene3D" id="3.40.50.2300">
    <property type="match status" value="1"/>
</dbReference>
<dbReference type="RefSeq" id="WP_119669362.1">
    <property type="nucleotide sequence ID" value="NZ_QXED01000005.1"/>
</dbReference>
<dbReference type="OrthoDB" id="9797097at2"/>
<dbReference type="InterPro" id="IPR018060">
    <property type="entry name" value="HTH_AraC"/>
</dbReference>
<dbReference type="SUPFAM" id="SSF52172">
    <property type="entry name" value="CheY-like"/>
    <property type="match status" value="1"/>
</dbReference>
<dbReference type="InterPro" id="IPR015943">
    <property type="entry name" value="WD40/YVTN_repeat-like_dom_sf"/>
</dbReference>
<dbReference type="FunFam" id="2.60.40.10:FF:000791">
    <property type="entry name" value="Two-component system sensor histidine kinase/response regulator"/>
    <property type="match status" value="1"/>
</dbReference>
<keyword evidence="18" id="KW-1185">Reference proteome</keyword>
<dbReference type="Pfam" id="PF02518">
    <property type="entry name" value="HATPase_c"/>
    <property type="match status" value="1"/>
</dbReference>
<dbReference type="SUPFAM" id="SSF63829">
    <property type="entry name" value="Calcium-dependent phosphotriesterase"/>
    <property type="match status" value="2"/>
</dbReference>
<dbReference type="FunFam" id="3.30.565.10:FF:000037">
    <property type="entry name" value="Hybrid sensor histidine kinase/response regulator"/>
    <property type="match status" value="1"/>
</dbReference>
<keyword evidence="10" id="KW-0238">DNA-binding</keyword>
<name>A0A418M6W2_9BACT</name>
<evidence type="ECO:0000256" key="3">
    <source>
        <dbReference type="ARBA" id="ARBA00022553"/>
    </source>
</evidence>
<evidence type="ECO:0000259" key="15">
    <source>
        <dbReference type="PROSITE" id="PS50109"/>
    </source>
</evidence>
<dbReference type="PROSITE" id="PS50109">
    <property type="entry name" value="HIS_KIN"/>
    <property type="match status" value="1"/>
</dbReference>
<dbReference type="Pfam" id="PF00512">
    <property type="entry name" value="HisKA"/>
    <property type="match status" value="1"/>
</dbReference>
<feature type="modified residue" description="4-aspartylphosphate" evidence="12">
    <location>
        <position position="1131"/>
    </location>
</feature>
<evidence type="ECO:0000259" key="14">
    <source>
        <dbReference type="PROSITE" id="PS01124"/>
    </source>
</evidence>
<dbReference type="EC" id="2.7.13.3" evidence="2"/>
<evidence type="ECO:0000256" key="11">
    <source>
        <dbReference type="ARBA" id="ARBA00023163"/>
    </source>
</evidence>
<dbReference type="InterPro" id="IPR001789">
    <property type="entry name" value="Sig_transdc_resp-reg_receiver"/>
</dbReference>
<evidence type="ECO:0000256" key="9">
    <source>
        <dbReference type="ARBA" id="ARBA00023015"/>
    </source>
</evidence>
<keyword evidence="13" id="KW-0812">Transmembrane</keyword>
<keyword evidence="11" id="KW-0804">Transcription</keyword>
<dbReference type="Gene3D" id="2.60.40.10">
    <property type="entry name" value="Immunoglobulins"/>
    <property type="match status" value="1"/>
</dbReference>
<dbReference type="InterPro" id="IPR011006">
    <property type="entry name" value="CheY-like_superfamily"/>
</dbReference>